<evidence type="ECO:0000313" key="3">
    <source>
        <dbReference type="EMBL" id="AUG47479.1"/>
    </source>
</evidence>
<accession>A0A2H4ZYC0</accession>
<reference evidence="3 4" key="1">
    <citation type="submission" date="2017-01" db="EMBL/GenBank/DDBJ databases">
        <title>A Red Light-Sensitive Sensory Rhodopsin I From Haloarcula taiwanensis, A New Haloarchaeon Isolated From Taiwan.</title>
        <authorList>
            <person name="Yang C.-S."/>
            <person name="Han Y.-A."/>
            <person name="Chen P.-C."/>
            <person name="Ng W.V."/>
            <person name="Chen T.-W."/>
        </authorList>
    </citation>
    <scope>NUCLEOTIDE SEQUENCE [LARGE SCALE GENOMIC DNA]</scope>
    <source>
        <strain evidence="3 4">Taiwanensis</strain>
    </source>
</reference>
<dbReference type="HAMAP" id="MF_00498">
    <property type="entry name" value="UPF0179"/>
    <property type="match status" value="1"/>
</dbReference>
<dbReference type="KEGG" id="hta:BVU17_08100"/>
<dbReference type="PIRSF" id="PIRSF006595">
    <property type="entry name" value="UCP006595"/>
    <property type="match status" value="1"/>
</dbReference>
<organism evidence="3 4">
    <name type="scientific">Haloarcula taiwanensis</name>
    <dbReference type="NCBI Taxonomy" id="1932004"/>
    <lineage>
        <taxon>Archaea</taxon>
        <taxon>Methanobacteriati</taxon>
        <taxon>Methanobacteriota</taxon>
        <taxon>Stenosarchaea group</taxon>
        <taxon>Halobacteria</taxon>
        <taxon>Halobacteriales</taxon>
        <taxon>Haloarculaceae</taxon>
        <taxon>Haloarcula</taxon>
    </lineage>
</organism>
<evidence type="ECO:0000256" key="1">
    <source>
        <dbReference type="ARBA" id="ARBA00010824"/>
    </source>
</evidence>
<dbReference type="PANTHER" id="PTHR40699:SF1">
    <property type="entry name" value="UPF0179 PROTEIN MJ1627"/>
    <property type="match status" value="1"/>
</dbReference>
<evidence type="ECO:0000256" key="2">
    <source>
        <dbReference type="HAMAP-Rule" id="MF_00498"/>
    </source>
</evidence>
<name>A0A2H4ZYC0_9EURY</name>
<protein>
    <recommendedName>
        <fullName evidence="2">UPF0179 protein BVU17_08100</fullName>
    </recommendedName>
</protein>
<dbReference type="EMBL" id="CP019154">
    <property type="protein sequence ID" value="AUG47479.1"/>
    <property type="molecule type" value="Genomic_DNA"/>
</dbReference>
<dbReference type="Proteomes" id="UP000242917">
    <property type="component" value="Chromosome I"/>
</dbReference>
<proteinExistence type="inferred from homology"/>
<sequence>MTTVTLVGTRLAEVGAEFVYRGEASGCEGCPYRDQCLNLTTGNRYRITNVRQSGQTLDCAVHENGVRAVEVEPAPIQANVPSKGAYAGSKASLPGPCPHTECPSHPYCEPAGAEFDEEYRISEIVGDPPHDYCMLDRDLTLVELEAAEES</sequence>
<dbReference type="InterPro" id="IPR005369">
    <property type="entry name" value="UPF0179"/>
</dbReference>
<comment type="similarity">
    <text evidence="1 2">Belongs to the UPF0179 family.</text>
</comment>
<gene>
    <name evidence="3" type="ORF">BVU17_08100</name>
</gene>
<evidence type="ECO:0000313" key="4">
    <source>
        <dbReference type="Proteomes" id="UP000242917"/>
    </source>
</evidence>
<dbReference type="PANTHER" id="PTHR40699">
    <property type="entry name" value="UPF0179 PROTEIN MJ1627"/>
    <property type="match status" value="1"/>
</dbReference>
<dbReference type="OrthoDB" id="24613at2157"/>
<dbReference type="Pfam" id="PF03684">
    <property type="entry name" value="UPF0179"/>
    <property type="match status" value="1"/>
</dbReference>
<keyword evidence="4" id="KW-1185">Reference proteome</keyword>
<dbReference type="AlphaFoldDB" id="A0A2H4ZYC0"/>